<organism evidence="3 4">
    <name type="scientific">Sulfurovum lithotrophicum</name>
    <dbReference type="NCBI Taxonomy" id="206403"/>
    <lineage>
        <taxon>Bacteria</taxon>
        <taxon>Pseudomonadati</taxon>
        <taxon>Campylobacterota</taxon>
        <taxon>Epsilonproteobacteria</taxon>
        <taxon>Campylobacterales</taxon>
        <taxon>Sulfurovaceae</taxon>
        <taxon>Sulfurovum</taxon>
    </lineage>
</organism>
<dbReference type="InterPro" id="IPR032693">
    <property type="entry name" value="YtkA-like_dom"/>
</dbReference>
<dbReference type="OrthoDB" id="5324824at2"/>
<keyword evidence="4" id="KW-1185">Reference proteome</keyword>
<dbReference type="Pfam" id="PF13115">
    <property type="entry name" value="YtkA"/>
    <property type="match status" value="1"/>
</dbReference>
<evidence type="ECO:0000256" key="1">
    <source>
        <dbReference type="SAM" id="Phobius"/>
    </source>
</evidence>
<dbReference type="RefSeq" id="WP_046551764.1">
    <property type="nucleotide sequence ID" value="NZ_CP011308.1"/>
</dbReference>
<reference evidence="3 4" key="1">
    <citation type="submission" date="2015-04" db="EMBL/GenBank/DDBJ databases">
        <title>Complete genome sequence of Sulfurovum lithotrophicum ATCC BAA-797T.</title>
        <authorList>
            <person name="Ahn J."/>
            <person name="Park G."/>
            <person name="Jeon W."/>
            <person name="Jang Y."/>
            <person name="Jang M."/>
            <person name="Lee H."/>
            <person name="Lee H."/>
        </authorList>
    </citation>
    <scope>NUCLEOTIDE SEQUENCE [LARGE SCALE GENOMIC DNA]</scope>
    <source>
        <strain evidence="4">ATCC BAA-797 / 42BKT</strain>
    </source>
</reference>
<protein>
    <recommendedName>
        <fullName evidence="2">YtkA-like domain-containing protein</fullName>
    </recommendedName>
</protein>
<evidence type="ECO:0000313" key="3">
    <source>
        <dbReference type="EMBL" id="AKF25702.1"/>
    </source>
</evidence>
<gene>
    <name evidence="3" type="ORF">YH65_10135</name>
</gene>
<proteinExistence type="predicted"/>
<dbReference type="AlphaFoldDB" id="A0A7U4RRD4"/>
<evidence type="ECO:0000259" key="2">
    <source>
        <dbReference type="Pfam" id="PF13115"/>
    </source>
</evidence>
<keyword evidence="1" id="KW-0812">Transmembrane</keyword>
<feature type="domain" description="YtkA-like" evidence="2">
    <location>
        <begin position="96"/>
        <end position="163"/>
    </location>
</feature>
<dbReference type="KEGG" id="slh:YH65_10135"/>
<keyword evidence="1" id="KW-0472">Membrane</keyword>
<dbReference type="EMBL" id="CP011308">
    <property type="protein sequence ID" value="AKF25702.1"/>
    <property type="molecule type" value="Genomic_DNA"/>
</dbReference>
<sequence>MVKENKEKTYWPHMIVGFLLIGITLGYWTVKHATSLPVQEENEYMLKYQKADMNINEILEKQKAFDKKYKIIISDVEMLPVKKNEVLHRKQKSQVKLAKGENTFSYEVVNVKNADVPDANVSFLLTRPHTKVDDIMIETVPFSDGKYRVTVSVEKPGRYVLRIRARIGDAVGYSDTPAYLKP</sequence>
<reference evidence="4" key="2">
    <citation type="journal article" date="2017" name="Stand. Genomic Sci.">
        <title>Complete genome sequence of the sulfur-oxidizing chemolithoautotrophic Sulfurovum lithotrophicum 42BKTT.</title>
        <authorList>
            <person name="Jeon W."/>
            <person name="Priscilla L."/>
            <person name="Park G."/>
            <person name="Lee H."/>
            <person name="Lee N."/>
            <person name="Lee D."/>
            <person name="Kwon H."/>
            <person name="Ahn I."/>
            <person name="Lee C."/>
            <person name="Lee H."/>
            <person name="Ahn J."/>
        </authorList>
    </citation>
    <scope>NUCLEOTIDE SEQUENCE [LARGE SCALE GENOMIC DNA]</scope>
    <source>
        <strain evidence="4">ATCC BAA-797 / 42BKT</strain>
    </source>
</reference>
<dbReference type="Proteomes" id="UP000034444">
    <property type="component" value="Chromosome"/>
</dbReference>
<keyword evidence="1" id="KW-1133">Transmembrane helix</keyword>
<feature type="transmembrane region" description="Helical" evidence="1">
    <location>
        <begin position="12"/>
        <end position="30"/>
    </location>
</feature>
<evidence type="ECO:0000313" key="4">
    <source>
        <dbReference type="Proteomes" id="UP000034444"/>
    </source>
</evidence>
<name>A0A7U4RRD4_9BACT</name>
<accession>A0A7U4RRD4</accession>